<dbReference type="Pfam" id="PF00534">
    <property type="entry name" value="Glycos_transf_1"/>
    <property type="match status" value="1"/>
</dbReference>
<feature type="domain" description="Glycosyl transferase family 1" evidence="7">
    <location>
        <begin position="552"/>
        <end position="672"/>
    </location>
</feature>
<dbReference type="GO" id="GO:0016020">
    <property type="term" value="C:membrane"/>
    <property type="evidence" value="ECO:0007669"/>
    <property type="project" value="UniProtKB-SubCell"/>
</dbReference>
<accession>G8R0L8</accession>
<dbReference type="InterPro" id="IPR028098">
    <property type="entry name" value="Glyco_trans_4-like_N"/>
</dbReference>
<dbReference type="SUPFAM" id="SSF53756">
    <property type="entry name" value="UDP-Glycosyltransferase/glycogen phosphorylase"/>
    <property type="match status" value="1"/>
</dbReference>
<dbReference type="eggNOG" id="COG0438">
    <property type="taxonomic scope" value="Bacteria"/>
</dbReference>
<dbReference type="PANTHER" id="PTHR46401">
    <property type="entry name" value="GLYCOSYLTRANSFERASE WBBK-RELATED"/>
    <property type="match status" value="1"/>
</dbReference>
<keyword evidence="11" id="KW-1185">Reference proteome</keyword>
<feature type="transmembrane region" description="Helical" evidence="6">
    <location>
        <begin position="358"/>
        <end position="376"/>
    </location>
</feature>
<evidence type="ECO:0000256" key="5">
    <source>
        <dbReference type="ARBA" id="ARBA00023136"/>
    </source>
</evidence>
<sequence length="735" mass="83656">MAITFLILQLFVLTQKKANSYSSGMWLPAVLTLPFLFYVLSLTYSDDVATGYKYVERTVLLIMLPWLLYLNRGTISAFSFRNTLRFFVLITTLLTIYSLGSLFWRGTFQNAYSAGDAYYWIRTELELVSGLHPTYFSLILALGLFTTLHEIKQKTLASKKIIWSYLVVIVLLFGLLVASSKMILMSTFIGAIIIYSEGLSLKAIALRFGLIASVILVFTITVRPLRERVETLYYAATESGVEQNNPDSLRKGIYKSTYEAISENIWFGTGIGDYQNALSEKYKKYGYTVARDRVFNTHNQYLQIWLSVGVLPLFLFVLSIVAQFFVAYVSKNYLHIAFVVMMSLSFLTENILARQDGIFFYSFFSVFFCLAAWSGFKGRIFINGRFRSQAMSGVQRFADEVSQYLLNPEKNFTLIVSTKSENSPSQTSVSWFGSHGVIWEQVVLPIYLRLLGSPLLLNFCNSAPLLYKNQIVTIHDLAFVKSPSWFAERFVKWYSYLIPKIVKRSRHILTVSDFSKTEIVKELNIPKEKISVCYNGVPSFLKEKSVEPNHIDGDYVLTVGSISERKNQAVILKAFLEKDDSNLKLVVAGGVNEEVFGSQQGLLDKVKEAPNIIFIEHPTDDQLEALYKHSVFTIYLPHYEGFGLPVLESLACGTPVLVSDIAVFRELFSPYVEFHNTDNNTHIRGKILDLYSASLDWKKRLPGVEVLEEQYSYKKSAEKIEGLAQRLMVSIKNEK</sequence>
<evidence type="ECO:0000313" key="10">
    <source>
        <dbReference type="EMBL" id="AEV32722.1"/>
    </source>
</evidence>
<dbReference type="STRING" id="926562.Oweho_1735"/>
<keyword evidence="5 6" id="KW-0472">Membrane</keyword>
<dbReference type="InterPro" id="IPR007016">
    <property type="entry name" value="O-antigen_ligase-rel_domated"/>
</dbReference>
<name>G8R0L8_OWEHD</name>
<dbReference type="Proteomes" id="UP000005631">
    <property type="component" value="Chromosome"/>
</dbReference>
<protein>
    <submittedName>
        <fullName evidence="10">Glycosyltransferase</fullName>
    </submittedName>
</protein>
<comment type="subcellular location">
    <subcellularLocation>
        <location evidence="1">Membrane</location>
        <topology evidence="1">Multi-pass membrane protein</topology>
    </subcellularLocation>
</comment>
<feature type="transmembrane region" description="Helical" evidence="6">
    <location>
        <begin position="332"/>
        <end position="351"/>
    </location>
</feature>
<dbReference type="PANTHER" id="PTHR46401:SF2">
    <property type="entry name" value="GLYCOSYLTRANSFERASE WBBK-RELATED"/>
    <property type="match status" value="1"/>
</dbReference>
<dbReference type="eggNOG" id="COG3307">
    <property type="taxonomic scope" value="Bacteria"/>
</dbReference>
<dbReference type="GO" id="GO:0009103">
    <property type="term" value="P:lipopolysaccharide biosynthetic process"/>
    <property type="evidence" value="ECO:0007669"/>
    <property type="project" value="TreeGrafter"/>
</dbReference>
<evidence type="ECO:0000259" key="9">
    <source>
        <dbReference type="Pfam" id="PF13439"/>
    </source>
</evidence>
<dbReference type="GO" id="GO:0016757">
    <property type="term" value="F:glycosyltransferase activity"/>
    <property type="evidence" value="ECO:0007669"/>
    <property type="project" value="InterPro"/>
</dbReference>
<feature type="transmembrane region" description="Helical" evidence="6">
    <location>
        <begin position="21"/>
        <end position="42"/>
    </location>
</feature>
<evidence type="ECO:0000256" key="2">
    <source>
        <dbReference type="ARBA" id="ARBA00022679"/>
    </source>
</evidence>
<feature type="transmembrane region" description="Helical" evidence="6">
    <location>
        <begin position="134"/>
        <end position="151"/>
    </location>
</feature>
<keyword evidence="4 6" id="KW-1133">Transmembrane helix</keyword>
<feature type="transmembrane region" description="Helical" evidence="6">
    <location>
        <begin position="83"/>
        <end position="104"/>
    </location>
</feature>
<evidence type="ECO:0000256" key="1">
    <source>
        <dbReference type="ARBA" id="ARBA00004141"/>
    </source>
</evidence>
<evidence type="ECO:0000256" key="4">
    <source>
        <dbReference type="ARBA" id="ARBA00022989"/>
    </source>
</evidence>
<dbReference type="Pfam" id="PF13439">
    <property type="entry name" value="Glyco_transf_4"/>
    <property type="match status" value="1"/>
</dbReference>
<evidence type="ECO:0000256" key="6">
    <source>
        <dbReference type="SAM" id="Phobius"/>
    </source>
</evidence>
<dbReference type="KEGG" id="oho:Oweho_1735"/>
<feature type="transmembrane region" description="Helical" evidence="6">
    <location>
        <begin position="301"/>
        <end position="326"/>
    </location>
</feature>
<dbReference type="CDD" id="cd03809">
    <property type="entry name" value="GT4_MtfB-like"/>
    <property type="match status" value="1"/>
</dbReference>
<feature type="transmembrane region" description="Helical" evidence="6">
    <location>
        <begin position="201"/>
        <end position="222"/>
    </location>
</feature>
<proteinExistence type="predicted"/>
<feature type="transmembrane region" description="Helical" evidence="6">
    <location>
        <begin position="163"/>
        <end position="195"/>
    </location>
</feature>
<evidence type="ECO:0000313" key="11">
    <source>
        <dbReference type="Proteomes" id="UP000005631"/>
    </source>
</evidence>
<dbReference type="AlphaFoldDB" id="G8R0L8"/>
<evidence type="ECO:0000259" key="8">
    <source>
        <dbReference type="Pfam" id="PF04932"/>
    </source>
</evidence>
<dbReference type="Gene3D" id="3.40.50.2000">
    <property type="entry name" value="Glycogen Phosphorylase B"/>
    <property type="match status" value="2"/>
</dbReference>
<keyword evidence="2 10" id="KW-0808">Transferase</keyword>
<feature type="domain" description="O-antigen ligase-related" evidence="8">
    <location>
        <begin position="167"/>
        <end position="317"/>
    </location>
</feature>
<dbReference type="Pfam" id="PF04932">
    <property type="entry name" value="Wzy_C"/>
    <property type="match status" value="1"/>
</dbReference>
<keyword evidence="3 6" id="KW-0812">Transmembrane</keyword>
<dbReference type="InterPro" id="IPR001296">
    <property type="entry name" value="Glyco_trans_1"/>
</dbReference>
<gene>
    <name evidence="10" type="ordered locus">Oweho_1735</name>
</gene>
<feature type="domain" description="Glycosyltransferase subfamily 4-like N-terminal" evidence="9">
    <location>
        <begin position="468"/>
        <end position="537"/>
    </location>
</feature>
<organism evidence="10 11">
    <name type="scientific">Owenweeksia hongkongensis (strain DSM 17368 / CIP 108786 / JCM 12287 / NRRL B-23963 / UST20020801)</name>
    <dbReference type="NCBI Taxonomy" id="926562"/>
    <lineage>
        <taxon>Bacteria</taxon>
        <taxon>Pseudomonadati</taxon>
        <taxon>Bacteroidota</taxon>
        <taxon>Flavobacteriia</taxon>
        <taxon>Flavobacteriales</taxon>
        <taxon>Owenweeksiaceae</taxon>
        <taxon>Owenweeksia</taxon>
    </lineage>
</organism>
<reference evidence="10 11" key="1">
    <citation type="journal article" date="2012" name="Stand. Genomic Sci.">
        <title>Genome sequence of the orange-pigmented seawater bacterium Owenweeksia hongkongensis type strain (UST20020801(T)).</title>
        <authorList>
            <person name="Riedel T."/>
            <person name="Held B."/>
            <person name="Nolan M."/>
            <person name="Lucas S."/>
            <person name="Lapidus A."/>
            <person name="Tice H."/>
            <person name="Del Rio T.G."/>
            <person name="Cheng J.F."/>
            <person name="Han C."/>
            <person name="Tapia R."/>
            <person name="Goodwin L.A."/>
            <person name="Pitluck S."/>
            <person name="Liolios K."/>
            <person name="Mavromatis K."/>
            <person name="Pagani I."/>
            <person name="Ivanova N."/>
            <person name="Mikhailova N."/>
            <person name="Pati A."/>
            <person name="Chen A."/>
            <person name="Palaniappan K."/>
            <person name="Rohde M."/>
            <person name="Tindall B.J."/>
            <person name="Detter J.C."/>
            <person name="Goker M."/>
            <person name="Woyke T."/>
            <person name="Bristow J."/>
            <person name="Eisen J.A."/>
            <person name="Markowitz V."/>
            <person name="Hugenholtz P."/>
            <person name="Klenk H.P."/>
            <person name="Kyrpides N.C."/>
        </authorList>
    </citation>
    <scope>NUCLEOTIDE SEQUENCE</scope>
    <source>
        <strain evidence="11">DSM 17368 / JCM 12287 / NRRL B-23963</strain>
    </source>
</reference>
<dbReference type="HOGENOM" id="CLU_377153_0_0_10"/>
<evidence type="ECO:0000259" key="7">
    <source>
        <dbReference type="Pfam" id="PF00534"/>
    </source>
</evidence>
<feature type="transmembrane region" description="Helical" evidence="6">
    <location>
        <begin position="54"/>
        <end position="71"/>
    </location>
</feature>
<dbReference type="EMBL" id="CP003156">
    <property type="protein sequence ID" value="AEV32722.1"/>
    <property type="molecule type" value="Genomic_DNA"/>
</dbReference>
<evidence type="ECO:0000256" key="3">
    <source>
        <dbReference type="ARBA" id="ARBA00022692"/>
    </source>
</evidence>